<feature type="domain" description="Virulence-associated protein E-like" evidence="2">
    <location>
        <begin position="448"/>
        <end position="650"/>
    </location>
</feature>
<dbReference type="Pfam" id="PF05272">
    <property type="entry name" value="VapE-like_dom"/>
    <property type="match status" value="1"/>
</dbReference>
<feature type="transmembrane region" description="Helical" evidence="1">
    <location>
        <begin position="460"/>
        <end position="482"/>
    </location>
</feature>
<accession>A0AA91YWD0</accession>
<organism evidence="4 5">
    <name type="scientific">Segatella copri</name>
    <dbReference type="NCBI Taxonomy" id="165179"/>
    <lineage>
        <taxon>Bacteria</taxon>
        <taxon>Pseudomonadati</taxon>
        <taxon>Bacteroidota</taxon>
        <taxon>Bacteroidia</taxon>
        <taxon>Bacteroidales</taxon>
        <taxon>Prevotellaceae</taxon>
        <taxon>Segatella</taxon>
    </lineage>
</organism>
<dbReference type="RefSeq" id="WP_089544628.1">
    <property type="nucleotide sequence ID" value="NZ_NMPZ01000020.1"/>
</dbReference>
<evidence type="ECO:0000259" key="3">
    <source>
        <dbReference type="Pfam" id="PF08800"/>
    </source>
</evidence>
<reference evidence="4 5" key="1">
    <citation type="submission" date="2017-07" db="EMBL/GenBank/DDBJ databases">
        <title>Draft genome sequence of Prevotella copri isolated from the gut of healthy adult Indian.</title>
        <authorList>
            <person name="Das B."/>
            <person name="Bag S."/>
            <person name="Ghosh T.S."/>
        </authorList>
    </citation>
    <scope>NUCLEOTIDE SEQUENCE [LARGE SCALE GENOMIC DNA]</scope>
    <source>
        <strain evidence="4 5">Indica</strain>
    </source>
</reference>
<feature type="domain" description="BT4734-like N-terminal" evidence="3">
    <location>
        <begin position="69"/>
        <end position="196"/>
    </location>
</feature>
<keyword evidence="1" id="KW-0812">Transmembrane</keyword>
<dbReference type="InterPro" id="IPR007936">
    <property type="entry name" value="VapE-like_dom"/>
</dbReference>
<sequence length="770" mass="89094">MMIPTTSNNQENAEAILPSFFYAIASSESRPLTSWEELERIITKDPLTQARTLEYRQRLAISKQLAQEVKIQMPGITVAALMDGYGKEMRNIKKVLRNIALDYDHVDAQLMEECIRKAKADPHTKVLFVTASGRGFRIIASYDSVDDDELSALELFEANLQKAMEYYNALLGITADDKCTDITRMCGLAYDSHAYFNWNALTFSLNLKDLKKLYTKKALQAKYAKRTRKKPSQKMILLAKGVPSMEQAAEKILKMMDEQGYIFQSNSHNEYVCHFGNICLRYGIDQQEVLNYATEHFSKDYPDTASVINSCYKHVERKGTWHFYEKGETYGKRPSAKVIKQWLSMRYEFHHNMVTGYYEILSLSLKGKFHHWTQIDDNIENSIWSKMDEEGLAITPQKLHSVINSDFSEPWDPMYDYLSNLPKWDGKKDYISELADRVTVAYCPGYGHTQERFRYYFKKWLVAMVVAWVTPNVVAQTMLIFVGRGGIFKTTSFYYTLPPILRKYFINESTANYTDKDVMEAFASKALMCCDELDQVTGKNQSAFKSNVTKLVFSIRRPYDKYRSELMHRAALCGTSNTMHLITDPENRRYCPWLVENIVSPISNPIDYTHVYSQAVALGKEVTERQKKKEDGWVYWLTNEDIQEMKAHNEMFMGVNLMSDQILRYYRVPQPDTDPSLIKFRFSSEIMERIGCCNAMNHNLAQQNLASVMISLGFRKIHRSYGNGWAVIEKQPGEINIEAIISPSEWDGCQKNSYLMDLTIKMQDDKKKKK</sequence>
<evidence type="ECO:0000256" key="1">
    <source>
        <dbReference type="SAM" id="Phobius"/>
    </source>
</evidence>
<proteinExistence type="predicted"/>
<dbReference type="PANTHER" id="PTHR34985">
    <property type="entry name" value="SLR0554 PROTEIN"/>
    <property type="match status" value="1"/>
</dbReference>
<dbReference type="Proteomes" id="UP000215155">
    <property type="component" value="Unassembled WGS sequence"/>
</dbReference>
<name>A0AA91YWD0_9BACT</name>
<evidence type="ECO:0000259" key="2">
    <source>
        <dbReference type="Pfam" id="PF05272"/>
    </source>
</evidence>
<protein>
    <submittedName>
        <fullName evidence="4">Uncharacterized protein</fullName>
    </submittedName>
</protein>
<dbReference type="AlphaFoldDB" id="A0AA91YWD0"/>
<evidence type="ECO:0000313" key="5">
    <source>
        <dbReference type="Proteomes" id="UP000215155"/>
    </source>
</evidence>
<keyword evidence="1" id="KW-1133">Transmembrane helix</keyword>
<keyword evidence="1" id="KW-0472">Membrane</keyword>
<dbReference type="PANTHER" id="PTHR34985:SF1">
    <property type="entry name" value="SLR0554 PROTEIN"/>
    <property type="match status" value="1"/>
</dbReference>
<dbReference type="Pfam" id="PF08800">
    <property type="entry name" value="BT4734-like_N"/>
    <property type="match status" value="1"/>
</dbReference>
<comment type="caution">
    <text evidence="4">The sequence shown here is derived from an EMBL/GenBank/DDBJ whole genome shotgun (WGS) entry which is preliminary data.</text>
</comment>
<dbReference type="InterPro" id="IPR014907">
    <property type="entry name" value="BT4734-like_N"/>
</dbReference>
<dbReference type="EMBL" id="NMPZ01000020">
    <property type="protein sequence ID" value="OXL43259.1"/>
    <property type="molecule type" value="Genomic_DNA"/>
</dbReference>
<evidence type="ECO:0000313" key="4">
    <source>
        <dbReference type="EMBL" id="OXL43259.1"/>
    </source>
</evidence>
<gene>
    <name evidence="4" type="ORF">CFT61_11860</name>
</gene>